<accession>A0ACC3SE89</accession>
<reference evidence="1" key="1">
    <citation type="submission" date="2024-02" db="EMBL/GenBank/DDBJ databases">
        <title>Metagenome Assembled Genome of Zalaria obscura JY119.</title>
        <authorList>
            <person name="Vighnesh L."/>
            <person name="Jagadeeshwari U."/>
            <person name="Venkata Ramana C."/>
            <person name="Sasikala C."/>
        </authorList>
    </citation>
    <scope>NUCLEOTIDE SEQUENCE</scope>
    <source>
        <strain evidence="1">JY119</strain>
    </source>
</reference>
<keyword evidence="2" id="KW-1185">Reference proteome</keyword>
<name>A0ACC3SE89_9PEZI</name>
<dbReference type="EMBL" id="JAMKPW020000022">
    <property type="protein sequence ID" value="KAK8206606.1"/>
    <property type="molecule type" value="Genomic_DNA"/>
</dbReference>
<sequence>MNYPLPMRPRKADIARAAQMQAMQAYGQSQALGMPGFGFDPFFGSMMAGPQANPYQGAYAGMPSYGQPGAIPSSSSGSQSNYGAAGSAQSAPSLPLHVAAQNLYNALFQGCNFCIDFDRDFHDETFGIKHYVSQELMDAIWKQRLEFQGEHPSASVPGVHGRGRHAPTTFSGFSGMKSILHKALMDMSATLLAGGHNTGRPGYPGYERQPEGGARESKTNPEDLKRALEKLKLYCKGIVEMLDAVKTDRTRMKALIEEIESTKELLSKNRHLWPEPRRPAVGRDDADASDCFD</sequence>
<comment type="caution">
    <text evidence="1">The sequence shown here is derived from an EMBL/GenBank/DDBJ whole genome shotgun (WGS) entry which is preliminary data.</text>
</comment>
<proteinExistence type="predicted"/>
<gene>
    <name evidence="1" type="ORF">M8818_004440</name>
</gene>
<evidence type="ECO:0000313" key="1">
    <source>
        <dbReference type="EMBL" id="KAK8206606.1"/>
    </source>
</evidence>
<dbReference type="Proteomes" id="UP001320706">
    <property type="component" value="Unassembled WGS sequence"/>
</dbReference>
<evidence type="ECO:0000313" key="2">
    <source>
        <dbReference type="Proteomes" id="UP001320706"/>
    </source>
</evidence>
<protein>
    <submittedName>
        <fullName evidence="1">Uncharacterized protein</fullName>
    </submittedName>
</protein>
<organism evidence="1 2">
    <name type="scientific">Zalaria obscura</name>
    <dbReference type="NCBI Taxonomy" id="2024903"/>
    <lineage>
        <taxon>Eukaryota</taxon>
        <taxon>Fungi</taxon>
        <taxon>Dikarya</taxon>
        <taxon>Ascomycota</taxon>
        <taxon>Pezizomycotina</taxon>
        <taxon>Dothideomycetes</taxon>
        <taxon>Dothideomycetidae</taxon>
        <taxon>Dothideales</taxon>
        <taxon>Zalariaceae</taxon>
        <taxon>Zalaria</taxon>
    </lineage>
</organism>